<protein>
    <recommendedName>
        <fullName evidence="4">Voltage-dependent calcium channel alpha-2/delta subunit conserved region domain-containing protein</fullName>
    </recommendedName>
</protein>
<evidence type="ECO:0000313" key="2">
    <source>
        <dbReference type="EMBL" id="PZC76367.1"/>
    </source>
</evidence>
<sequence>MWFPLWEPVHARARPYAEEEVDYEDYESEDVENEDDLDRDRGTYEIIIDGLGETSRDSGRAHPPPPSPGAAPPPPPREAARSAAVRPCDTSAELFTLQSSRLNTAQPLKGKLTNCHNSGCERPFSVQKIPHSNLILLVVDTLCPCGAKRLDVRAREAAPRAACRRAPALHRRRPAHCGSYHPEEIEIQSCGRGGRLLPALVAVVTPLLLRLVLST</sequence>
<feature type="compositionally biased region" description="Acidic residues" evidence="1">
    <location>
        <begin position="18"/>
        <end position="37"/>
    </location>
</feature>
<dbReference type="OrthoDB" id="10054666at2759"/>
<feature type="compositionally biased region" description="Pro residues" evidence="1">
    <location>
        <begin position="62"/>
        <end position="77"/>
    </location>
</feature>
<name>A0A2W1BT32_HELAM</name>
<keyword evidence="3" id="KW-1185">Reference proteome</keyword>
<evidence type="ECO:0000256" key="1">
    <source>
        <dbReference type="SAM" id="MobiDB-lite"/>
    </source>
</evidence>
<dbReference type="AlphaFoldDB" id="A0A2W1BT32"/>
<dbReference type="EMBL" id="KZ149960">
    <property type="protein sequence ID" value="PZC76367.1"/>
    <property type="molecule type" value="Genomic_DNA"/>
</dbReference>
<dbReference type="Proteomes" id="UP000249218">
    <property type="component" value="Unassembled WGS sequence"/>
</dbReference>
<gene>
    <name evidence="2" type="primary">HaOG204734</name>
    <name evidence="2" type="ORF">B5X24_HaOG204734</name>
</gene>
<organism evidence="2 3">
    <name type="scientific">Helicoverpa armigera</name>
    <name type="common">Cotton bollworm</name>
    <name type="synonym">Heliothis armigera</name>
    <dbReference type="NCBI Taxonomy" id="29058"/>
    <lineage>
        <taxon>Eukaryota</taxon>
        <taxon>Metazoa</taxon>
        <taxon>Ecdysozoa</taxon>
        <taxon>Arthropoda</taxon>
        <taxon>Hexapoda</taxon>
        <taxon>Insecta</taxon>
        <taxon>Pterygota</taxon>
        <taxon>Neoptera</taxon>
        <taxon>Endopterygota</taxon>
        <taxon>Lepidoptera</taxon>
        <taxon>Glossata</taxon>
        <taxon>Ditrysia</taxon>
        <taxon>Noctuoidea</taxon>
        <taxon>Noctuidae</taxon>
        <taxon>Heliothinae</taxon>
        <taxon>Helicoverpa</taxon>
    </lineage>
</organism>
<evidence type="ECO:0008006" key="4">
    <source>
        <dbReference type="Google" id="ProtNLM"/>
    </source>
</evidence>
<reference evidence="2 3" key="1">
    <citation type="journal article" date="2017" name="BMC Biol.">
        <title>Genomic innovations, transcriptional plasticity and gene loss underlying the evolution and divergence of two highly polyphagous and invasive Helicoverpa pest species.</title>
        <authorList>
            <person name="Pearce S.L."/>
            <person name="Clarke D.F."/>
            <person name="East P.D."/>
            <person name="Elfekih S."/>
            <person name="Gordon K.H."/>
            <person name="Jermiin L.S."/>
            <person name="McGaughran A."/>
            <person name="Oakeshott J.G."/>
            <person name="Papanikolaou A."/>
            <person name="Perera O.P."/>
            <person name="Rane R.V."/>
            <person name="Richards S."/>
            <person name="Tay W.T."/>
            <person name="Walsh T.K."/>
            <person name="Anderson A."/>
            <person name="Anderson C.J."/>
            <person name="Asgari S."/>
            <person name="Board P.G."/>
            <person name="Bretschneider A."/>
            <person name="Campbell P.M."/>
            <person name="Chertemps T."/>
            <person name="Christeller J.T."/>
            <person name="Coppin C.W."/>
            <person name="Downes S.J."/>
            <person name="Duan G."/>
            <person name="Farnsworth C.A."/>
            <person name="Good R.T."/>
            <person name="Han L.B."/>
            <person name="Han Y.C."/>
            <person name="Hatje K."/>
            <person name="Horne I."/>
            <person name="Huang Y.P."/>
            <person name="Hughes D.S."/>
            <person name="Jacquin-Joly E."/>
            <person name="James W."/>
            <person name="Jhangiani S."/>
            <person name="Kollmar M."/>
            <person name="Kuwar S.S."/>
            <person name="Li S."/>
            <person name="Liu N.Y."/>
            <person name="Maibeche M.T."/>
            <person name="Miller J.R."/>
            <person name="Montagne N."/>
            <person name="Perry T."/>
            <person name="Qu J."/>
            <person name="Song S.V."/>
            <person name="Sutton G.G."/>
            <person name="Vogel H."/>
            <person name="Walenz B.P."/>
            <person name="Xu W."/>
            <person name="Zhang H.J."/>
            <person name="Zou Z."/>
            <person name="Batterham P."/>
            <person name="Edwards O.R."/>
            <person name="Feyereisen R."/>
            <person name="Gibbs R.A."/>
            <person name="Heckel D.G."/>
            <person name="McGrath A."/>
            <person name="Robin C."/>
            <person name="Scherer S.E."/>
            <person name="Worley K.C."/>
            <person name="Wu Y.D."/>
        </authorList>
    </citation>
    <scope>NUCLEOTIDE SEQUENCE [LARGE SCALE GENOMIC DNA]</scope>
    <source>
        <strain evidence="2">Harm_GR_Male_#8</strain>
        <tissue evidence="2">Whole organism</tissue>
    </source>
</reference>
<proteinExistence type="predicted"/>
<feature type="region of interest" description="Disordered" evidence="1">
    <location>
        <begin position="14"/>
        <end position="85"/>
    </location>
</feature>
<evidence type="ECO:0000313" key="3">
    <source>
        <dbReference type="Proteomes" id="UP000249218"/>
    </source>
</evidence>
<accession>A0A2W1BT32</accession>